<reference evidence="2 3" key="3">
    <citation type="submission" date="2019-11" db="EMBL/GenBank/DDBJ databases">
        <title>A de novo genome assembly of a pear dwarfing rootstock.</title>
        <authorList>
            <person name="Wang F."/>
            <person name="Wang J."/>
            <person name="Li S."/>
            <person name="Zhang Y."/>
            <person name="Fang M."/>
            <person name="Ma L."/>
            <person name="Zhao Y."/>
            <person name="Jiang S."/>
        </authorList>
    </citation>
    <scope>NUCLEOTIDE SEQUENCE [LARGE SCALE GENOMIC DNA]</scope>
    <source>
        <strain evidence="2">S2</strain>
        <tissue evidence="2">Leaf</tissue>
    </source>
</reference>
<evidence type="ECO:0000313" key="2">
    <source>
        <dbReference type="EMBL" id="KAB2622404.1"/>
    </source>
</evidence>
<dbReference type="AlphaFoldDB" id="A0A5N5HGU9"/>
<accession>A0A5N5HGU9</accession>
<feature type="compositionally biased region" description="Basic and acidic residues" evidence="1">
    <location>
        <begin position="99"/>
        <end position="118"/>
    </location>
</feature>
<evidence type="ECO:0000256" key="1">
    <source>
        <dbReference type="SAM" id="MobiDB-lite"/>
    </source>
</evidence>
<reference evidence="2 3" key="1">
    <citation type="submission" date="2019-09" db="EMBL/GenBank/DDBJ databases">
        <authorList>
            <person name="Ou C."/>
        </authorList>
    </citation>
    <scope>NUCLEOTIDE SEQUENCE [LARGE SCALE GENOMIC DNA]</scope>
    <source>
        <strain evidence="2">S2</strain>
        <tissue evidence="2">Leaf</tissue>
    </source>
</reference>
<feature type="region of interest" description="Disordered" evidence="1">
    <location>
        <begin position="93"/>
        <end position="118"/>
    </location>
</feature>
<proteinExistence type="predicted"/>
<sequence length="118" mass="13628">MKALENAHITILETHIWISGFGVLSTSILEVRLVETPHPVSTESLVPIQHVKQHKDQIVTHITKGNVRIKHNLGLPSIVRAYRMEPIHLDFDEPDSLEDQERHRPLNHNNFRDVPREV</sequence>
<reference evidence="3" key="2">
    <citation type="submission" date="2019-10" db="EMBL/GenBank/DDBJ databases">
        <title>A de novo genome assembly of a pear dwarfing rootstock.</title>
        <authorList>
            <person name="Wang F."/>
            <person name="Wang J."/>
            <person name="Li S."/>
            <person name="Zhang Y."/>
            <person name="Fang M."/>
            <person name="Ma L."/>
            <person name="Zhao Y."/>
            <person name="Jiang S."/>
        </authorList>
    </citation>
    <scope>NUCLEOTIDE SEQUENCE [LARGE SCALE GENOMIC DNA]</scope>
</reference>
<keyword evidence="3" id="KW-1185">Reference proteome</keyword>
<name>A0A5N5HGU9_9ROSA</name>
<comment type="caution">
    <text evidence="2">The sequence shown here is derived from an EMBL/GenBank/DDBJ whole genome shotgun (WGS) entry which is preliminary data.</text>
</comment>
<protein>
    <submittedName>
        <fullName evidence="2">Uncharacterized protein</fullName>
    </submittedName>
</protein>
<evidence type="ECO:0000313" key="3">
    <source>
        <dbReference type="Proteomes" id="UP000327157"/>
    </source>
</evidence>
<dbReference type="EMBL" id="SMOL01000231">
    <property type="protein sequence ID" value="KAB2622404.1"/>
    <property type="molecule type" value="Genomic_DNA"/>
</dbReference>
<dbReference type="Proteomes" id="UP000327157">
    <property type="component" value="Chromosome 4"/>
</dbReference>
<organism evidence="2 3">
    <name type="scientific">Pyrus ussuriensis x Pyrus communis</name>
    <dbReference type="NCBI Taxonomy" id="2448454"/>
    <lineage>
        <taxon>Eukaryota</taxon>
        <taxon>Viridiplantae</taxon>
        <taxon>Streptophyta</taxon>
        <taxon>Embryophyta</taxon>
        <taxon>Tracheophyta</taxon>
        <taxon>Spermatophyta</taxon>
        <taxon>Magnoliopsida</taxon>
        <taxon>eudicotyledons</taxon>
        <taxon>Gunneridae</taxon>
        <taxon>Pentapetalae</taxon>
        <taxon>rosids</taxon>
        <taxon>fabids</taxon>
        <taxon>Rosales</taxon>
        <taxon>Rosaceae</taxon>
        <taxon>Amygdaloideae</taxon>
        <taxon>Maleae</taxon>
        <taxon>Pyrus</taxon>
    </lineage>
</organism>
<gene>
    <name evidence="2" type="ORF">D8674_024586</name>
</gene>